<keyword evidence="2" id="KW-0680">Restriction system</keyword>
<reference evidence="6" key="1">
    <citation type="submission" date="2023-08" db="EMBL/GenBank/DDBJ databases">
        <title>Genomic characterization of the C. tuberculostearicum species complex, a ubiquitous member of the human skin microbiome.</title>
        <authorList>
            <person name="Ahmed N."/>
            <person name="Deming C."/>
            <person name="Conlan S."/>
            <person name="Segre J."/>
        </authorList>
    </citation>
    <scope>NUCLEOTIDE SEQUENCE</scope>
    <source>
        <strain evidence="6">CTNIH22</strain>
    </source>
</reference>
<proteinExistence type="inferred from homology"/>
<dbReference type="GO" id="GO:0003677">
    <property type="term" value="F:DNA binding"/>
    <property type="evidence" value="ECO:0007669"/>
    <property type="project" value="UniProtKB-KW"/>
</dbReference>
<dbReference type="InterPro" id="IPR044946">
    <property type="entry name" value="Restrct_endonuc_typeI_TRD_sf"/>
</dbReference>
<dbReference type="EC" id="3.1.21.-" evidence="6"/>
<dbReference type="AlphaFoldDB" id="A0AAE4NIP5"/>
<dbReference type="Proteomes" id="UP001185706">
    <property type="component" value="Unassembled WGS sequence"/>
</dbReference>
<protein>
    <submittedName>
        <fullName evidence="6">Restriction endonuclease subunit S</fullName>
        <ecNumber evidence="6">3.1.21.-</ecNumber>
    </submittedName>
</protein>
<evidence type="ECO:0000259" key="5">
    <source>
        <dbReference type="Pfam" id="PF01420"/>
    </source>
</evidence>
<organism evidence="6 7">
    <name type="scientific">Corynebacterium tuberculostearicum</name>
    <dbReference type="NCBI Taxonomy" id="38304"/>
    <lineage>
        <taxon>Bacteria</taxon>
        <taxon>Bacillati</taxon>
        <taxon>Actinomycetota</taxon>
        <taxon>Actinomycetes</taxon>
        <taxon>Mycobacteriales</taxon>
        <taxon>Corynebacteriaceae</taxon>
        <taxon>Corynebacterium</taxon>
    </lineage>
</organism>
<keyword evidence="6" id="KW-0255">Endonuclease</keyword>
<sequence length="380" mass="43046">MKRLKTIKLGYLVNFRNGHDVKQTTSGLVPLYGSGGIFGSTDEIMGVGPSVLFGRKGTLDRPDYVEGPFAHVDTAYSTVMLERTHARFLYYWATTVPYWLYSTQTAIPSMTSFTLSQLSVPVYDLDTQRRIAEYLDTETAQIDTMMAKLDELVELLGERRASVVKTLLDDAPAKGKAPLYLVLSRHFPGEWGDDEGKGEFDVKCVRVADFNRETKTANSDVETIRSITRAKFNEKKLWPGDVLVERSGGSKKKPVGNTFFYNGDDDAICANFIQVLRLNSDNDPKFWNYLLAQAYDRGDFKVLYNQTTGIQNLQMDLFLQKRYPVIPLDEQRRIAEHLDVATTRIDTMIDKCNELRDLLQERRAALITAVVTGQKEVPHV</sequence>
<comment type="similarity">
    <text evidence="1">Belongs to the type-I restriction system S methylase family.</text>
</comment>
<keyword evidence="3" id="KW-0238">DNA-binding</keyword>
<dbReference type="GO" id="GO:0004519">
    <property type="term" value="F:endonuclease activity"/>
    <property type="evidence" value="ECO:0007669"/>
    <property type="project" value="UniProtKB-KW"/>
</dbReference>
<evidence type="ECO:0000256" key="1">
    <source>
        <dbReference type="ARBA" id="ARBA00010923"/>
    </source>
</evidence>
<evidence type="ECO:0000313" key="7">
    <source>
        <dbReference type="Proteomes" id="UP001185706"/>
    </source>
</evidence>
<keyword evidence="6" id="KW-0378">Hydrolase</keyword>
<comment type="subunit">
    <text evidence="4">The methyltransferase is composed of M and S polypeptides.</text>
</comment>
<accession>A0AAE4NIP5</accession>
<dbReference type="InterPro" id="IPR000055">
    <property type="entry name" value="Restrct_endonuc_typeI_TRD"/>
</dbReference>
<dbReference type="SUPFAM" id="SSF116734">
    <property type="entry name" value="DNA methylase specificity domain"/>
    <property type="match status" value="2"/>
</dbReference>
<dbReference type="PANTHER" id="PTHR43140">
    <property type="entry name" value="TYPE-1 RESTRICTION ENZYME ECOKI SPECIFICITY PROTEIN"/>
    <property type="match status" value="1"/>
</dbReference>
<evidence type="ECO:0000256" key="2">
    <source>
        <dbReference type="ARBA" id="ARBA00022747"/>
    </source>
</evidence>
<name>A0AAE4NIP5_9CORY</name>
<dbReference type="PANTHER" id="PTHR43140:SF1">
    <property type="entry name" value="TYPE I RESTRICTION ENZYME ECOKI SPECIFICITY SUBUNIT"/>
    <property type="match status" value="1"/>
</dbReference>
<dbReference type="RefSeq" id="WP_316992960.1">
    <property type="nucleotide sequence ID" value="NZ_JAVBIB010000001.1"/>
</dbReference>
<dbReference type="Gene3D" id="3.90.220.20">
    <property type="entry name" value="DNA methylase specificity domains"/>
    <property type="match status" value="2"/>
</dbReference>
<dbReference type="Pfam" id="PF01420">
    <property type="entry name" value="Methylase_S"/>
    <property type="match status" value="1"/>
</dbReference>
<evidence type="ECO:0000313" key="6">
    <source>
        <dbReference type="EMBL" id="MDV2418331.1"/>
    </source>
</evidence>
<keyword evidence="6" id="KW-0540">Nuclease</keyword>
<dbReference type="InterPro" id="IPR051212">
    <property type="entry name" value="Type-I_RE_S_subunit"/>
</dbReference>
<evidence type="ECO:0000256" key="4">
    <source>
        <dbReference type="ARBA" id="ARBA00038652"/>
    </source>
</evidence>
<comment type="caution">
    <text evidence="6">The sequence shown here is derived from an EMBL/GenBank/DDBJ whole genome shotgun (WGS) entry which is preliminary data.</text>
</comment>
<dbReference type="GO" id="GO:0016787">
    <property type="term" value="F:hydrolase activity"/>
    <property type="evidence" value="ECO:0007669"/>
    <property type="project" value="UniProtKB-KW"/>
</dbReference>
<dbReference type="EMBL" id="JAVBIB010000001">
    <property type="protein sequence ID" value="MDV2418331.1"/>
    <property type="molecule type" value="Genomic_DNA"/>
</dbReference>
<feature type="domain" description="Type I restriction modification DNA specificity" evidence="5">
    <location>
        <begin position="233"/>
        <end position="351"/>
    </location>
</feature>
<gene>
    <name evidence="6" type="ORF">RAE03_00850</name>
</gene>
<dbReference type="GO" id="GO:0009307">
    <property type="term" value="P:DNA restriction-modification system"/>
    <property type="evidence" value="ECO:0007669"/>
    <property type="project" value="UniProtKB-KW"/>
</dbReference>
<evidence type="ECO:0000256" key="3">
    <source>
        <dbReference type="ARBA" id="ARBA00023125"/>
    </source>
</evidence>